<comment type="caution">
    <text evidence="3">The sequence shown here is derived from an EMBL/GenBank/DDBJ whole genome shotgun (WGS) entry which is preliminary data.</text>
</comment>
<dbReference type="SUPFAM" id="SSF53098">
    <property type="entry name" value="Ribonuclease H-like"/>
    <property type="match status" value="1"/>
</dbReference>
<sequence length="678" mass="77093">MPIPLSWPFAQWGLDMVGKLHKASPGGYEYMLVAVDKFTKWIEAKPINSPDGSSAIKFVKSIVFRFGVPHSIVTDNGSNFTSKEFKAYCAEVGIKLHFASVAHPQTNEQVKKANGIICNGIKKRLKRTPDDAEELLAKIGRNHDDWTTPEPTPTPILKKRGLIKLNDEDMREAKKSLKEKGIKSEDVKNLPPIEDICEIIPPSSMIEDPLYPEGHPKRIEQDSQCIEPRAPSKKKKKKHKNVVESSEPVNDPNSISISDAETESGNEHDKDNDKNDTPDKEEVEEEPEKHAKNKKYTKEDFIAEKHDCKKEKIVTKFAGESYEFNFSKFAKTPYKAELPNNDFRVEQCASIALAPNNPLQQHLEDSESEVFREERNELDETFLRQPILKHDLPVEDLGTTPPPKEDPVFDLKPLPDNLKYAHIDDKKIYPVIISSKLSEFEEERLLEILKKHRGAIGYTLDDLKGISPTICQHAINMEDDAKPVVEHQRRLIPKMKDVVRNEVLKLLEAGIIYPIADSRWVSPVHCVPKKGGMTVVPNDNDELIPQRVVVGLENIAYDPVPVNDSFPNEQLAVIKGPLPPALSLNSFPCVEEALRVTDEFCDQYRALRREVEILLEENHRLRRMLEYYSIPITRLPPPLSDNNESLRVLVQNCQTEKLKLKEIFKDRRNGPSPSPPME</sequence>
<dbReference type="GO" id="GO:0003676">
    <property type="term" value="F:nucleic acid binding"/>
    <property type="evidence" value="ECO:0007669"/>
    <property type="project" value="InterPro"/>
</dbReference>
<evidence type="ECO:0000259" key="2">
    <source>
        <dbReference type="PROSITE" id="PS50994"/>
    </source>
</evidence>
<dbReference type="InterPro" id="IPR043502">
    <property type="entry name" value="DNA/RNA_pol_sf"/>
</dbReference>
<dbReference type="InterPro" id="IPR012337">
    <property type="entry name" value="RNaseH-like_sf"/>
</dbReference>
<dbReference type="InterPro" id="IPR001584">
    <property type="entry name" value="Integrase_cat-core"/>
</dbReference>
<dbReference type="InterPro" id="IPR036397">
    <property type="entry name" value="RNaseH_sf"/>
</dbReference>
<organism evidence="3 4">
    <name type="scientific">Lolium multiflorum</name>
    <name type="common">Italian ryegrass</name>
    <name type="synonym">Lolium perenne subsp. multiflorum</name>
    <dbReference type="NCBI Taxonomy" id="4521"/>
    <lineage>
        <taxon>Eukaryota</taxon>
        <taxon>Viridiplantae</taxon>
        <taxon>Streptophyta</taxon>
        <taxon>Embryophyta</taxon>
        <taxon>Tracheophyta</taxon>
        <taxon>Spermatophyta</taxon>
        <taxon>Magnoliopsida</taxon>
        <taxon>Liliopsida</taxon>
        <taxon>Poales</taxon>
        <taxon>Poaceae</taxon>
        <taxon>BOP clade</taxon>
        <taxon>Pooideae</taxon>
        <taxon>Poodae</taxon>
        <taxon>Poeae</taxon>
        <taxon>Poeae Chloroplast Group 2 (Poeae type)</taxon>
        <taxon>Loliodinae</taxon>
        <taxon>Loliinae</taxon>
        <taxon>Lolium</taxon>
    </lineage>
</organism>
<accession>A0AAD8X4Z0</accession>
<dbReference type="PANTHER" id="PTHR37984">
    <property type="entry name" value="PROTEIN CBG26694"/>
    <property type="match status" value="1"/>
</dbReference>
<dbReference type="EMBL" id="JAUUTY010000001">
    <property type="protein sequence ID" value="KAK1696856.1"/>
    <property type="molecule type" value="Genomic_DNA"/>
</dbReference>
<dbReference type="PROSITE" id="PS50994">
    <property type="entry name" value="INTEGRASE"/>
    <property type="match status" value="1"/>
</dbReference>
<dbReference type="Gene3D" id="3.30.420.10">
    <property type="entry name" value="Ribonuclease H-like superfamily/Ribonuclease H"/>
    <property type="match status" value="1"/>
</dbReference>
<feature type="region of interest" description="Disordered" evidence="1">
    <location>
        <begin position="200"/>
        <end position="299"/>
    </location>
</feature>
<dbReference type="Gene3D" id="3.10.10.10">
    <property type="entry name" value="HIV Type 1 Reverse Transcriptase, subunit A, domain 1"/>
    <property type="match status" value="1"/>
</dbReference>
<feature type="compositionally biased region" description="Basic residues" evidence="1">
    <location>
        <begin position="231"/>
        <end position="240"/>
    </location>
</feature>
<dbReference type="AlphaFoldDB" id="A0AAD8X4Z0"/>
<name>A0AAD8X4Z0_LOLMU</name>
<feature type="compositionally biased region" description="Basic and acidic residues" evidence="1">
    <location>
        <begin position="265"/>
        <end position="280"/>
    </location>
</feature>
<gene>
    <name evidence="3" type="ORF">QYE76_013553</name>
</gene>
<dbReference type="GO" id="GO:0015074">
    <property type="term" value="P:DNA integration"/>
    <property type="evidence" value="ECO:0007669"/>
    <property type="project" value="InterPro"/>
</dbReference>
<dbReference type="Pfam" id="PF00665">
    <property type="entry name" value="rve"/>
    <property type="match status" value="1"/>
</dbReference>
<evidence type="ECO:0000313" key="4">
    <source>
        <dbReference type="Proteomes" id="UP001231189"/>
    </source>
</evidence>
<dbReference type="InterPro" id="IPR050951">
    <property type="entry name" value="Retrovirus_Pol_polyprotein"/>
</dbReference>
<keyword evidence="4" id="KW-1185">Reference proteome</keyword>
<feature type="domain" description="Integrase catalytic" evidence="2">
    <location>
        <begin position="1"/>
        <end position="139"/>
    </location>
</feature>
<evidence type="ECO:0000313" key="3">
    <source>
        <dbReference type="EMBL" id="KAK1696856.1"/>
    </source>
</evidence>
<reference evidence="3" key="1">
    <citation type="submission" date="2023-07" db="EMBL/GenBank/DDBJ databases">
        <title>A chromosome-level genome assembly of Lolium multiflorum.</title>
        <authorList>
            <person name="Chen Y."/>
            <person name="Copetti D."/>
            <person name="Kolliker R."/>
            <person name="Studer B."/>
        </authorList>
    </citation>
    <scope>NUCLEOTIDE SEQUENCE</scope>
    <source>
        <strain evidence="3">02402/16</strain>
        <tissue evidence="3">Leaf</tissue>
    </source>
</reference>
<protein>
    <recommendedName>
        <fullName evidence="2">Integrase catalytic domain-containing protein</fullName>
    </recommendedName>
</protein>
<dbReference type="PANTHER" id="PTHR37984:SF5">
    <property type="entry name" value="PROTEIN NYNRIN-LIKE"/>
    <property type="match status" value="1"/>
</dbReference>
<dbReference type="Proteomes" id="UP001231189">
    <property type="component" value="Unassembled WGS sequence"/>
</dbReference>
<feature type="compositionally biased region" description="Polar residues" evidence="1">
    <location>
        <begin position="243"/>
        <end position="259"/>
    </location>
</feature>
<dbReference type="SUPFAM" id="SSF56672">
    <property type="entry name" value="DNA/RNA polymerases"/>
    <property type="match status" value="1"/>
</dbReference>
<evidence type="ECO:0000256" key="1">
    <source>
        <dbReference type="SAM" id="MobiDB-lite"/>
    </source>
</evidence>
<proteinExistence type="predicted"/>